<dbReference type="STRING" id="5888.A0DLJ4"/>
<evidence type="ECO:0000313" key="7">
    <source>
        <dbReference type="EMBL" id="CAK83911.1"/>
    </source>
</evidence>
<keyword evidence="5" id="KW-0812">Transmembrane</keyword>
<evidence type="ECO:0000259" key="6">
    <source>
        <dbReference type="PROSITE" id="PS50089"/>
    </source>
</evidence>
<feature type="transmembrane region" description="Helical" evidence="5">
    <location>
        <begin position="259"/>
        <end position="277"/>
    </location>
</feature>
<keyword evidence="2 4" id="KW-0863">Zinc-finger</keyword>
<dbReference type="InterPro" id="IPR013083">
    <property type="entry name" value="Znf_RING/FYVE/PHD"/>
</dbReference>
<proteinExistence type="predicted"/>
<feature type="transmembrane region" description="Helical" evidence="5">
    <location>
        <begin position="50"/>
        <end position="71"/>
    </location>
</feature>
<reference evidence="7 8" key="1">
    <citation type="journal article" date="2006" name="Nature">
        <title>Global trends of whole-genome duplications revealed by the ciliate Paramecium tetraurelia.</title>
        <authorList>
            <consortium name="Genoscope"/>
            <person name="Aury J.-M."/>
            <person name="Jaillon O."/>
            <person name="Duret L."/>
            <person name="Noel B."/>
            <person name="Jubin C."/>
            <person name="Porcel B.M."/>
            <person name="Segurens B."/>
            <person name="Daubin V."/>
            <person name="Anthouard V."/>
            <person name="Aiach N."/>
            <person name="Arnaiz O."/>
            <person name="Billaut A."/>
            <person name="Beisson J."/>
            <person name="Blanc I."/>
            <person name="Bouhouche K."/>
            <person name="Camara F."/>
            <person name="Duharcourt S."/>
            <person name="Guigo R."/>
            <person name="Gogendeau D."/>
            <person name="Katinka M."/>
            <person name="Keller A.-M."/>
            <person name="Kissmehl R."/>
            <person name="Klotz C."/>
            <person name="Koll F."/>
            <person name="Le Moue A."/>
            <person name="Lepere C."/>
            <person name="Malinsky S."/>
            <person name="Nowacki M."/>
            <person name="Nowak J.K."/>
            <person name="Plattner H."/>
            <person name="Poulain J."/>
            <person name="Ruiz F."/>
            <person name="Serrano V."/>
            <person name="Zagulski M."/>
            <person name="Dessen P."/>
            <person name="Betermier M."/>
            <person name="Weissenbach J."/>
            <person name="Scarpelli C."/>
            <person name="Schachter V."/>
            <person name="Sperling L."/>
            <person name="Meyer E."/>
            <person name="Cohen J."/>
            <person name="Wincker P."/>
        </authorList>
    </citation>
    <scope>NUCLEOTIDE SEQUENCE [LARGE SCALE GENOMIC DNA]</scope>
    <source>
        <strain evidence="7 8">Stock d4-2</strain>
    </source>
</reference>
<dbReference type="PANTHER" id="PTHR45798:SF97">
    <property type="entry name" value="ALCOHOL-SENSITIVE RING FINGER PROTEIN 1"/>
    <property type="match status" value="1"/>
</dbReference>
<evidence type="ECO:0000256" key="5">
    <source>
        <dbReference type="SAM" id="Phobius"/>
    </source>
</evidence>
<dbReference type="AlphaFoldDB" id="A0DLJ4"/>
<dbReference type="InterPro" id="IPR052788">
    <property type="entry name" value="RING-type_E3_ligase_ATL"/>
</dbReference>
<sequence>MNIEQQCSYEEQRMLSQYQQCASTGRYGSIDGIKEHYILLIKAAQLKIRYFLIASSILLLLTTVTSLSCLIDPEMLGIELSKWFSHLLTLILYMAIYLDLKNANSEILNVPKENLKLLCITYEKSVYEFLEEFKFQEKFDLINVLMYSSFIWSFWFSQFVFILHSNSKIFPLLMISYVLHMVLYLLAWIYSCFRQSPGNCECSILKTKVGYQYINLPILGLIDTKRNTLKMTIILLMYYKIKLAVIASFIDSVESETTIVIYLYIIYCVAMIIKQFYHLILLRMIRKVNYRHLSCFQNAYMLYYKLFFYESCVNTTLKGMVYLSSFACVIVCLTFNLKNYFKYIEESIFKIEIYLVNDTISFVISLVIYVYYAIKKYSNRVQLNHLESYESMFDLRFYDLNEIVQNPYYNALSRYLQTELQQLEERNHREIIRKLQLSPDKSINLEENGDCVICRERLLLDQQLVGLPCHPTHIFHKECLINWVLLHTTCPTCRTQIQ</sequence>
<gene>
    <name evidence="7" type="ORF">GSPATT00018228001</name>
</gene>
<dbReference type="GO" id="GO:0006511">
    <property type="term" value="P:ubiquitin-dependent protein catabolic process"/>
    <property type="evidence" value="ECO:0000318"/>
    <property type="project" value="GO_Central"/>
</dbReference>
<evidence type="ECO:0000256" key="3">
    <source>
        <dbReference type="ARBA" id="ARBA00022833"/>
    </source>
</evidence>
<dbReference type="HOGENOM" id="CLU_550392_0_0_1"/>
<dbReference type="OMA" id="KECLINW"/>
<keyword evidence="3" id="KW-0862">Zinc</keyword>
<dbReference type="GO" id="GO:0061630">
    <property type="term" value="F:ubiquitin protein ligase activity"/>
    <property type="evidence" value="ECO:0000318"/>
    <property type="project" value="GO_Central"/>
</dbReference>
<feature type="transmembrane region" description="Helical" evidence="5">
    <location>
        <begin position="169"/>
        <end position="190"/>
    </location>
</feature>
<dbReference type="EMBL" id="CT868485">
    <property type="protein sequence ID" value="CAK83911.1"/>
    <property type="molecule type" value="Genomic_DNA"/>
</dbReference>
<dbReference type="KEGG" id="ptm:GSPATT00018228001"/>
<keyword evidence="8" id="KW-1185">Reference proteome</keyword>
<evidence type="ECO:0000313" key="8">
    <source>
        <dbReference type="Proteomes" id="UP000000600"/>
    </source>
</evidence>
<dbReference type="Proteomes" id="UP000000600">
    <property type="component" value="Unassembled WGS sequence"/>
</dbReference>
<feature type="transmembrane region" description="Helical" evidence="5">
    <location>
        <begin position="233"/>
        <end position="253"/>
    </location>
</feature>
<dbReference type="InterPro" id="IPR001841">
    <property type="entry name" value="Znf_RING"/>
</dbReference>
<evidence type="ECO:0000256" key="4">
    <source>
        <dbReference type="PROSITE-ProRule" id="PRU00175"/>
    </source>
</evidence>
<dbReference type="RefSeq" id="XP_001451308.1">
    <property type="nucleotide sequence ID" value="XM_001451271.1"/>
</dbReference>
<feature type="transmembrane region" description="Helical" evidence="5">
    <location>
        <begin position="320"/>
        <end position="341"/>
    </location>
</feature>
<dbReference type="SUPFAM" id="SSF57850">
    <property type="entry name" value="RING/U-box"/>
    <property type="match status" value="1"/>
</dbReference>
<dbReference type="OrthoDB" id="8062037at2759"/>
<dbReference type="GO" id="GO:0008270">
    <property type="term" value="F:zinc ion binding"/>
    <property type="evidence" value="ECO:0007669"/>
    <property type="project" value="UniProtKB-KW"/>
</dbReference>
<dbReference type="Gene3D" id="3.30.40.10">
    <property type="entry name" value="Zinc/RING finger domain, C3HC4 (zinc finger)"/>
    <property type="match status" value="1"/>
</dbReference>
<name>A0DLJ4_PARTE</name>
<keyword evidence="5" id="KW-0472">Membrane</keyword>
<feature type="domain" description="RING-type" evidence="6">
    <location>
        <begin position="451"/>
        <end position="494"/>
    </location>
</feature>
<feature type="transmembrane region" description="Helical" evidence="5">
    <location>
        <begin position="353"/>
        <end position="374"/>
    </location>
</feature>
<feature type="transmembrane region" description="Helical" evidence="5">
    <location>
        <begin position="144"/>
        <end position="163"/>
    </location>
</feature>
<evidence type="ECO:0000256" key="2">
    <source>
        <dbReference type="ARBA" id="ARBA00022771"/>
    </source>
</evidence>
<organism evidence="7 8">
    <name type="scientific">Paramecium tetraurelia</name>
    <dbReference type="NCBI Taxonomy" id="5888"/>
    <lineage>
        <taxon>Eukaryota</taxon>
        <taxon>Sar</taxon>
        <taxon>Alveolata</taxon>
        <taxon>Ciliophora</taxon>
        <taxon>Intramacronucleata</taxon>
        <taxon>Oligohymenophorea</taxon>
        <taxon>Peniculida</taxon>
        <taxon>Parameciidae</taxon>
        <taxon>Paramecium</taxon>
    </lineage>
</organism>
<dbReference type="GeneID" id="5037093"/>
<dbReference type="Pfam" id="PF13639">
    <property type="entry name" value="zf-RING_2"/>
    <property type="match status" value="1"/>
</dbReference>
<feature type="transmembrane region" description="Helical" evidence="5">
    <location>
        <begin position="83"/>
        <end position="100"/>
    </location>
</feature>
<keyword evidence="1" id="KW-0479">Metal-binding</keyword>
<dbReference type="PROSITE" id="PS50089">
    <property type="entry name" value="ZF_RING_2"/>
    <property type="match status" value="1"/>
</dbReference>
<accession>A0DLJ4</accession>
<dbReference type="PANTHER" id="PTHR45798">
    <property type="entry name" value="RING-H2 FINGER PROTEIN ATL61-RELATED-RELATED"/>
    <property type="match status" value="1"/>
</dbReference>
<dbReference type="InParanoid" id="A0DLJ4"/>
<protein>
    <recommendedName>
        <fullName evidence="6">RING-type domain-containing protein</fullName>
    </recommendedName>
</protein>
<evidence type="ECO:0000256" key="1">
    <source>
        <dbReference type="ARBA" id="ARBA00022723"/>
    </source>
</evidence>
<keyword evidence="5" id="KW-1133">Transmembrane helix</keyword>